<proteinExistence type="inferred from homology"/>
<keyword evidence="5" id="KW-1185">Reference proteome</keyword>
<dbReference type="GO" id="GO:0004364">
    <property type="term" value="F:glutathione transferase activity"/>
    <property type="evidence" value="ECO:0007669"/>
    <property type="project" value="UniProtKB-UniRule"/>
</dbReference>
<feature type="domain" description="DSBA-like thioredoxin" evidence="3">
    <location>
        <begin position="5"/>
        <end position="204"/>
    </location>
</feature>
<dbReference type="GO" id="GO:0005739">
    <property type="term" value="C:mitochondrion"/>
    <property type="evidence" value="ECO:0007669"/>
    <property type="project" value="TreeGrafter"/>
</dbReference>
<organism evidence="4 5">
    <name type="scientific">Bursaphelenchus okinawaensis</name>
    <dbReference type="NCBI Taxonomy" id="465554"/>
    <lineage>
        <taxon>Eukaryota</taxon>
        <taxon>Metazoa</taxon>
        <taxon>Ecdysozoa</taxon>
        <taxon>Nematoda</taxon>
        <taxon>Chromadorea</taxon>
        <taxon>Rhabditida</taxon>
        <taxon>Tylenchina</taxon>
        <taxon>Tylenchomorpha</taxon>
        <taxon>Aphelenchoidea</taxon>
        <taxon>Aphelenchoididae</taxon>
        <taxon>Bursaphelenchus</taxon>
    </lineage>
</organism>
<comment type="similarity">
    <text evidence="1">Belongs to the GST superfamily. Kappa family.</text>
</comment>
<evidence type="ECO:0000256" key="2">
    <source>
        <dbReference type="PIRSR" id="PIRSR006386-1"/>
    </source>
</evidence>
<dbReference type="InterPro" id="IPR001853">
    <property type="entry name" value="DSBA-like_thioredoxin_dom"/>
</dbReference>
<protein>
    <recommendedName>
        <fullName evidence="1">Glutathione S-transferase kappa</fullName>
        <ecNumber evidence="1">2.5.1.18</ecNumber>
    </recommendedName>
</protein>
<accession>A0A811L1G7</accession>
<dbReference type="AlphaFoldDB" id="A0A811L1G7"/>
<evidence type="ECO:0000259" key="3">
    <source>
        <dbReference type="Pfam" id="PF01323"/>
    </source>
</evidence>
<dbReference type="PANTHER" id="PTHR42943:SF2">
    <property type="entry name" value="GLUTATHIONE S-TRANSFERASE KAPPA 1"/>
    <property type="match status" value="1"/>
</dbReference>
<evidence type="ECO:0000313" key="5">
    <source>
        <dbReference type="Proteomes" id="UP000614601"/>
    </source>
</evidence>
<feature type="active site" description="Nucleophile" evidence="2">
    <location>
        <position position="14"/>
    </location>
</feature>
<dbReference type="GO" id="GO:0006749">
    <property type="term" value="P:glutathione metabolic process"/>
    <property type="evidence" value="ECO:0007669"/>
    <property type="project" value="TreeGrafter"/>
</dbReference>
<evidence type="ECO:0000313" key="4">
    <source>
        <dbReference type="EMBL" id="CAD5221233.1"/>
    </source>
</evidence>
<dbReference type="InterPro" id="IPR051924">
    <property type="entry name" value="GST_Kappa/NadH"/>
</dbReference>
<dbReference type="EMBL" id="CAJFCW020000004">
    <property type="protein sequence ID" value="CAG9114783.1"/>
    <property type="molecule type" value="Genomic_DNA"/>
</dbReference>
<dbReference type="InterPro" id="IPR014440">
    <property type="entry name" value="HCCAis_GSTk"/>
</dbReference>
<dbReference type="Gene3D" id="3.40.30.10">
    <property type="entry name" value="Glutaredoxin"/>
    <property type="match status" value="1"/>
</dbReference>
<dbReference type="GO" id="GO:0004602">
    <property type="term" value="F:glutathione peroxidase activity"/>
    <property type="evidence" value="ECO:0007669"/>
    <property type="project" value="TreeGrafter"/>
</dbReference>
<dbReference type="EC" id="2.5.1.18" evidence="1"/>
<gene>
    <name evidence="4" type="ORF">BOKJ2_LOCUS9342</name>
</gene>
<comment type="catalytic activity">
    <reaction evidence="1">
        <text>RX + glutathione = an S-substituted glutathione + a halide anion + H(+)</text>
        <dbReference type="Rhea" id="RHEA:16437"/>
        <dbReference type="ChEBI" id="CHEBI:15378"/>
        <dbReference type="ChEBI" id="CHEBI:16042"/>
        <dbReference type="ChEBI" id="CHEBI:17792"/>
        <dbReference type="ChEBI" id="CHEBI:57925"/>
        <dbReference type="ChEBI" id="CHEBI:90779"/>
        <dbReference type="EC" id="2.5.1.18"/>
    </reaction>
</comment>
<dbReference type="PIRSF" id="PIRSF006386">
    <property type="entry name" value="HCCAis_GSTk"/>
    <property type="match status" value="1"/>
</dbReference>
<keyword evidence="1" id="KW-0808">Transferase</keyword>
<dbReference type="EMBL" id="CAJFDH010000004">
    <property type="protein sequence ID" value="CAD5221233.1"/>
    <property type="molecule type" value="Genomic_DNA"/>
</dbReference>
<dbReference type="SUPFAM" id="SSF52833">
    <property type="entry name" value="Thioredoxin-like"/>
    <property type="match status" value="1"/>
</dbReference>
<sequence>MTATTLDFYFDILSPYAYMAYQIVLNYEHQMNVQVTYRPVAMAALFKQSKNLAPGFIDNKFHYLKNKIPAYCRYWNIESLSIPTWFREKMAKASSMEALRVITYIQLYHLEEFHTTVNAFYSRLFKDSRTNFVSSDIDELLTDLGFSLGLKELSKSDEIKEALRSNIRTAFDNNGFGVPYMVLNRPGEETQTFFGVDSLPILFNELGIFRVEFPVQYAKL</sequence>
<comment type="caution">
    <text evidence="4">The sequence shown here is derived from an EMBL/GenBank/DDBJ whole genome shotgun (WGS) entry which is preliminary data.</text>
</comment>
<name>A0A811L1G7_9BILA</name>
<evidence type="ECO:0000256" key="1">
    <source>
        <dbReference type="PIRNR" id="PIRNR006386"/>
    </source>
</evidence>
<dbReference type="Proteomes" id="UP000783686">
    <property type="component" value="Unassembled WGS sequence"/>
</dbReference>
<reference evidence="4" key="1">
    <citation type="submission" date="2020-09" db="EMBL/GenBank/DDBJ databases">
        <authorList>
            <person name="Kikuchi T."/>
        </authorList>
    </citation>
    <scope>NUCLEOTIDE SEQUENCE</scope>
    <source>
        <strain evidence="4">SH1</strain>
    </source>
</reference>
<dbReference type="OrthoDB" id="4664297at2759"/>
<dbReference type="Proteomes" id="UP000614601">
    <property type="component" value="Unassembled WGS sequence"/>
</dbReference>
<dbReference type="PANTHER" id="PTHR42943">
    <property type="entry name" value="GLUTATHIONE S-TRANSFERASE KAPPA"/>
    <property type="match status" value="1"/>
</dbReference>
<dbReference type="Pfam" id="PF01323">
    <property type="entry name" value="DSBA"/>
    <property type="match status" value="1"/>
</dbReference>
<dbReference type="InterPro" id="IPR036249">
    <property type="entry name" value="Thioredoxin-like_sf"/>
</dbReference>
<dbReference type="GO" id="GO:0005777">
    <property type="term" value="C:peroxisome"/>
    <property type="evidence" value="ECO:0007669"/>
    <property type="project" value="TreeGrafter"/>
</dbReference>